<organism evidence="5 6">
    <name type="scientific">Nakamurella endophytica</name>
    <dbReference type="NCBI Taxonomy" id="1748367"/>
    <lineage>
        <taxon>Bacteria</taxon>
        <taxon>Bacillati</taxon>
        <taxon>Actinomycetota</taxon>
        <taxon>Actinomycetes</taxon>
        <taxon>Nakamurellales</taxon>
        <taxon>Nakamurellaceae</taxon>
        <taxon>Nakamurella</taxon>
    </lineage>
</organism>
<comment type="caution">
    <text evidence="5">The sequence shown here is derived from an EMBL/GenBank/DDBJ whole genome shotgun (WGS) entry which is preliminary data.</text>
</comment>
<dbReference type="InterPro" id="IPR008920">
    <property type="entry name" value="TF_FadR/GntR_C"/>
</dbReference>
<accession>A0A917T947</accession>
<evidence type="ECO:0000256" key="3">
    <source>
        <dbReference type="ARBA" id="ARBA00023163"/>
    </source>
</evidence>
<dbReference type="PANTHER" id="PTHR43537:SF5">
    <property type="entry name" value="UXU OPERON TRANSCRIPTIONAL REGULATOR"/>
    <property type="match status" value="1"/>
</dbReference>
<name>A0A917T947_9ACTN</name>
<gene>
    <name evidence="5" type="ORF">GCM10011594_38740</name>
</gene>
<dbReference type="Gene3D" id="1.10.10.10">
    <property type="entry name" value="Winged helix-like DNA-binding domain superfamily/Winged helix DNA-binding domain"/>
    <property type="match status" value="1"/>
</dbReference>
<dbReference type="PRINTS" id="PR00035">
    <property type="entry name" value="HTHGNTR"/>
</dbReference>
<dbReference type="PROSITE" id="PS50949">
    <property type="entry name" value="HTH_GNTR"/>
    <property type="match status" value="1"/>
</dbReference>
<dbReference type="InterPro" id="IPR011711">
    <property type="entry name" value="GntR_C"/>
</dbReference>
<dbReference type="SMART" id="SM00345">
    <property type="entry name" value="HTH_GNTR"/>
    <property type="match status" value="1"/>
</dbReference>
<dbReference type="Gene3D" id="1.20.120.530">
    <property type="entry name" value="GntR ligand-binding domain-like"/>
    <property type="match status" value="1"/>
</dbReference>
<dbReference type="Pfam" id="PF07729">
    <property type="entry name" value="FCD"/>
    <property type="match status" value="1"/>
</dbReference>
<dbReference type="GO" id="GO:0003700">
    <property type="term" value="F:DNA-binding transcription factor activity"/>
    <property type="evidence" value="ECO:0007669"/>
    <property type="project" value="InterPro"/>
</dbReference>
<dbReference type="CDD" id="cd07377">
    <property type="entry name" value="WHTH_GntR"/>
    <property type="match status" value="1"/>
</dbReference>
<keyword evidence="6" id="KW-1185">Reference proteome</keyword>
<dbReference type="SMART" id="SM00895">
    <property type="entry name" value="FCD"/>
    <property type="match status" value="1"/>
</dbReference>
<dbReference type="SUPFAM" id="SSF48008">
    <property type="entry name" value="GntR ligand-binding domain-like"/>
    <property type="match status" value="1"/>
</dbReference>
<feature type="domain" description="HTH gntR-type" evidence="4">
    <location>
        <begin position="9"/>
        <end position="77"/>
    </location>
</feature>
<dbReference type="SUPFAM" id="SSF46785">
    <property type="entry name" value="Winged helix' DNA-binding domain"/>
    <property type="match status" value="1"/>
</dbReference>
<reference evidence="5" key="1">
    <citation type="journal article" date="2014" name="Int. J. Syst. Evol. Microbiol.">
        <title>Complete genome sequence of Corynebacterium casei LMG S-19264T (=DSM 44701T), isolated from a smear-ripened cheese.</title>
        <authorList>
            <consortium name="US DOE Joint Genome Institute (JGI-PGF)"/>
            <person name="Walter F."/>
            <person name="Albersmeier A."/>
            <person name="Kalinowski J."/>
            <person name="Ruckert C."/>
        </authorList>
    </citation>
    <scope>NUCLEOTIDE SEQUENCE</scope>
    <source>
        <strain evidence="5">CGMCC 4.7308</strain>
    </source>
</reference>
<dbReference type="Proteomes" id="UP000655208">
    <property type="component" value="Unassembled WGS sequence"/>
</dbReference>
<evidence type="ECO:0000256" key="1">
    <source>
        <dbReference type="ARBA" id="ARBA00023015"/>
    </source>
</evidence>
<keyword evidence="3" id="KW-0804">Transcription</keyword>
<dbReference type="PANTHER" id="PTHR43537">
    <property type="entry name" value="TRANSCRIPTIONAL REGULATOR, GNTR FAMILY"/>
    <property type="match status" value="1"/>
</dbReference>
<evidence type="ECO:0000313" key="6">
    <source>
        <dbReference type="Proteomes" id="UP000655208"/>
    </source>
</evidence>
<dbReference type="AlphaFoldDB" id="A0A917T947"/>
<dbReference type="EMBL" id="BMNA01000013">
    <property type="protein sequence ID" value="GGM14996.1"/>
    <property type="molecule type" value="Genomic_DNA"/>
</dbReference>
<dbReference type="InterPro" id="IPR000524">
    <property type="entry name" value="Tscrpt_reg_HTH_GntR"/>
</dbReference>
<evidence type="ECO:0000259" key="4">
    <source>
        <dbReference type="PROSITE" id="PS50949"/>
    </source>
</evidence>
<keyword evidence="1" id="KW-0805">Transcription regulation</keyword>
<dbReference type="RefSeq" id="WP_229674647.1">
    <property type="nucleotide sequence ID" value="NZ_BMNA01000013.1"/>
</dbReference>
<dbReference type="InterPro" id="IPR036388">
    <property type="entry name" value="WH-like_DNA-bd_sf"/>
</dbReference>
<sequence length="240" mass="26125">MASERVVDRRGPGTSAERILDLIRQRGLKAGDAIPTELELMADLGIARNTLRESIRELRAFGILDVRHGHGTFVAEPSLRSLAPSLVFRAVAGGPDDLAGLANLVEVRERLEVAMMPDLAGRLPADQVEELHALCDAMADQSGGDEPRAALDRRFHRALYARLRNPLVGELVDVFWDAYHVAHHQLSDPAPNEASTTAQRHRAIVDALVGGESAAAADAMRNHFVDIRRRLDAAMADRGA</sequence>
<evidence type="ECO:0000313" key="5">
    <source>
        <dbReference type="EMBL" id="GGM14996.1"/>
    </source>
</evidence>
<protein>
    <submittedName>
        <fullName evidence="5">Transcriptional regulator</fullName>
    </submittedName>
</protein>
<dbReference type="InterPro" id="IPR036390">
    <property type="entry name" value="WH_DNA-bd_sf"/>
</dbReference>
<evidence type="ECO:0000256" key="2">
    <source>
        <dbReference type="ARBA" id="ARBA00023125"/>
    </source>
</evidence>
<dbReference type="GO" id="GO:0003677">
    <property type="term" value="F:DNA binding"/>
    <property type="evidence" value="ECO:0007669"/>
    <property type="project" value="UniProtKB-KW"/>
</dbReference>
<keyword evidence="2" id="KW-0238">DNA-binding</keyword>
<dbReference type="Pfam" id="PF00392">
    <property type="entry name" value="GntR"/>
    <property type="match status" value="1"/>
</dbReference>
<reference evidence="5" key="2">
    <citation type="submission" date="2020-09" db="EMBL/GenBank/DDBJ databases">
        <authorList>
            <person name="Sun Q."/>
            <person name="Zhou Y."/>
        </authorList>
    </citation>
    <scope>NUCLEOTIDE SEQUENCE</scope>
    <source>
        <strain evidence="5">CGMCC 4.7308</strain>
    </source>
</reference>
<proteinExistence type="predicted"/>